<dbReference type="VEuPathDB" id="FungiDB:ASPGLDRAFT_330422"/>
<dbReference type="GeneID" id="34460513"/>
<dbReference type="EMBL" id="KV878897">
    <property type="protein sequence ID" value="OJJ84406.1"/>
    <property type="molecule type" value="Genomic_DNA"/>
</dbReference>
<dbReference type="STRING" id="1160497.A0A1L9VKF6"/>
<gene>
    <name evidence="1" type="ORF">ASPGLDRAFT_330422</name>
</gene>
<evidence type="ECO:0008006" key="3">
    <source>
        <dbReference type="Google" id="ProtNLM"/>
    </source>
</evidence>
<dbReference type="SUPFAM" id="SSF81383">
    <property type="entry name" value="F-box domain"/>
    <property type="match status" value="1"/>
</dbReference>
<reference evidence="2" key="1">
    <citation type="journal article" date="2017" name="Genome Biol.">
        <title>Comparative genomics reveals high biological diversity and specific adaptations in the industrially and medically important fungal genus Aspergillus.</title>
        <authorList>
            <person name="de Vries R.P."/>
            <person name="Riley R."/>
            <person name="Wiebenga A."/>
            <person name="Aguilar-Osorio G."/>
            <person name="Amillis S."/>
            <person name="Uchima C.A."/>
            <person name="Anderluh G."/>
            <person name="Asadollahi M."/>
            <person name="Askin M."/>
            <person name="Barry K."/>
            <person name="Battaglia E."/>
            <person name="Bayram O."/>
            <person name="Benocci T."/>
            <person name="Braus-Stromeyer S.A."/>
            <person name="Caldana C."/>
            <person name="Canovas D."/>
            <person name="Cerqueira G.C."/>
            <person name="Chen F."/>
            <person name="Chen W."/>
            <person name="Choi C."/>
            <person name="Clum A."/>
            <person name="Dos Santos R.A."/>
            <person name="Damasio A.R."/>
            <person name="Diallinas G."/>
            <person name="Emri T."/>
            <person name="Fekete E."/>
            <person name="Flipphi M."/>
            <person name="Freyberg S."/>
            <person name="Gallo A."/>
            <person name="Gournas C."/>
            <person name="Habgood R."/>
            <person name="Hainaut M."/>
            <person name="Harispe M.L."/>
            <person name="Henrissat B."/>
            <person name="Hilden K.S."/>
            <person name="Hope R."/>
            <person name="Hossain A."/>
            <person name="Karabika E."/>
            <person name="Karaffa L."/>
            <person name="Karanyi Z."/>
            <person name="Krasevec N."/>
            <person name="Kuo A."/>
            <person name="Kusch H."/>
            <person name="LaButti K."/>
            <person name="Lagendijk E.L."/>
            <person name="Lapidus A."/>
            <person name="Levasseur A."/>
            <person name="Lindquist E."/>
            <person name="Lipzen A."/>
            <person name="Logrieco A.F."/>
            <person name="MacCabe A."/>
            <person name="Maekelae M.R."/>
            <person name="Malavazi I."/>
            <person name="Melin P."/>
            <person name="Meyer V."/>
            <person name="Mielnichuk N."/>
            <person name="Miskei M."/>
            <person name="Molnar A.P."/>
            <person name="Mule G."/>
            <person name="Ngan C.Y."/>
            <person name="Orejas M."/>
            <person name="Orosz E."/>
            <person name="Ouedraogo J.P."/>
            <person name="Overkamp K.M."/>
            <person name="Park H.-S."/>
            <person name="Perrone G."/>
            <person name="Piumi F."/>
            <person name="Punt P.J."/>
            <person name="Ram A.F."/>
            <person name="Ramon A."/>
            <person name="Rauscher S."/>
            <person name="Record E."/>
            <person name="Riano-Pachon D.M."/>
            <person name="Robert V."/>
            <person name="Roehrig J."/>
            <person name="Ruller R."/>
            <person name="Salamov A."/>
            <person name="Salih N.S."/>
            <person name="Samson R.A."/>
            <person name="Sandor E."/>
            <person name="Sanguinetti M."/>
            <person name="Schuetze T."/>
            <person name="Sepcic K."/>
            <person name="Shelest E."/>
            <person name="Sherlock G."/>
            <person name="Sophianopoulou V."/>
            <person name="Squina F.M."/>
            <person name="Sun H."/>
            <person name="Susca A."/>
            <person name="Todd R.B."/>
            <person name="Tsang A."/>
            <person name="Unkles S.E."/>
            <person name="van de Wiele N."/>
            <person name="van Rossen-Uffink D."/>
            <person name="Oliveira J.V."/>
            <person name="Vesth T.C."/>
            <person name="Visser J."/>
            <person name="Yu J.-H."/>
            <person name="Zhou M."/>
            <person name="Andersen M.R."/>
            <person name="Archer D.B."/>
            <person name="Baker S.E."/>
            <person name="Benoit I."/>
            <person name="Brakhage A.A."/>
            <person name="Braus G.H."/>
            <person name="Fischer R."/>
            <person name="Frisvad J.C."/>
            <person name="Goldman G.H."/>
            <person name="Houbraken J."/>
            <person name="Oakley B."/>
            <person name="Pocsi I."/>
            <person name="Scazzocchio C."/>
            <person name="Seiboth B."/>
            <person name="vanKuyk P.A."/>
            <person name="Wortman J."/>
            <person name="Dyer P.S."/>
            <person name="Grigoriev I.V."/>
        </authorList>
    </citation>
    <scope>NUCLEOTIDE SEQUENCE [LARGE SCALE GENOMIC DNA]</scope>
    <source>
        <strain evidence="2">CBS 516.65</strain>
    </source>
</reference>
<organism evidence="1 2">
    <name type="scientific">Aspergillus glaucus CBS 516.65</name>
    <dbReference type="NCBI Taxonomy" id="1160497"/>
    <lineage>
        <taxon>Eukaryota</taxon>
        <taxon>Fungi</taxon>
        <taxon>Dikarya</taxon>
        <taxon>Ascomycota</taxon>
        <taxon>Pezizomycotina</taxon>
        <taxon>Eurotiomycetes</taxon>
        <taxon>Eurotiomycetidae</taxon>
        <taxon>Eurotiales</taxon>
        <taxon>Aspergillaceae</taxon>
        <taxon>Aspergillus</taxon>
        <taxon>Aspergillus subgen. Aspergillus</taxon>
    </lineage>
</organism>
<dbReference type="OrthoDB" id="4402051at2759"/>
<dbReference type="InterPro" id="IPR032675">
    <property type="entry name" value="LRR_dom_sf"/>
</dbReference>
<protein>
    <recommendedName>
        <fullName evidence="3">F-box domain-containing protein</fullName>
    </recommendedName>
</protein>
<proteinExistence type="predicted"/>
<dbReference type="Proteomes" id="UP000184300">
    <property type="component" value="Unassembled WGS sequence"/>
</dbReference>
<name>A0A1L9VKF6_ASPGL</name>
<dbReference type="InterPro" id="IPR036047">
    <property type="entry name" value="F-box-like_dom_sf"/>
</dbReference>
<dbReference type="RefSeq" id="XP_022401104.1">
    <property type="nucleotide sequence ID" value="XM_022544252.1"/>
</dbReference>
<dbReference type="Gene3D" id="3.80.10.10">
    <property type="entry name" value="Ribonuclease Inhibitor"/>
    <property type="match status" value="1"/>
</dbReference>
<evidence type="ECO:0000313" key="1">
    <source>
        <dbReference type="EMBL" id="OJJ84406.1"/>
    </source>
</evidence>
<accession>A0A1L9VKF6</accession>
<dbReference type="AlphaFoldDB" id="A0A1L9VKF6"/>
<sequence>MGLNSTSKRFVCKFKSLSLYRRKESPSPHTLLCDLPLELVKLVASSLQPADLGALRMTCKVLYGKASSVFWSASLQSIKTDLSRANLGELETISRDAQLWHYVKHMVFTGFDECLENLGEGYKWGSHRHQSGHLVNLQEHPAVKRLGEILCQLVNCKSFEIHAVITKVRDQSDNDNFRPTDSITALLDIVARTHHPVTALIVNFMDESNYAPDPQRLRVSDKDQFIAIGQHLEELKLIYELDDGIVRDWTFNMLLHTPNLRMLHLKGLGLSGGTELIHRLASAGPPWSQLQELHLKCIPASIEDLMVLLQRCRHSLRVFKIDIMRMYANVEDIKQMLRTLSISFPALESVSFNSFTLGVVRRDYFIHFPVVTENPFVDESQGTKFEFATNNTRGWPRVFRVAYSGPKMDVALDILARTVDGAPASIS</sequence>
<evidence type="ECO:0000313" key="2">
    <source>
        <dbReference type="Proteomes" id="UP000184300"/>
    </source>
</evidence>
<keyword evidence="2" id="KW-1185">Reference proteome</keyword>